<comment type="caution">
    <text evidence="2">The sequence shown here is derived from an EMBL/GenBank/DDBJ whole genome shotgun (WGS) entry which is preliminary data.</text>
</comment>
<organism evidence="2 3">
    <name type="scientific">Parenemella sanctibonifatiensis</name>
    <dbReference type="NCBI Taxonomy" id="2016505"/>
    <lineage>
        <taxon>Bacteria</taxon>
        <taxon>Bacillati</taxon>
        <taxon>Actinomycetota</taxon>
        <taxon>Actinomycetes</taxon>
        <taxon>Propionibacteriales</taxon>
        <taxon>Propionibacteriaceae</taxon>
        <taxon>Parenemella</taxon>
    </lineage>
</organism>
<evidence type="ECO:0000313" key="3">
    <source>
        <dbReference type="Proteomes" id="UP000216300"/>
    </source>
</evidence>
<proteinExistence type="predicted"/>
<dbReference type="InterPro" id="IPR002881">
    <property type="entry name" value="DUF58"/>
</dbReference>
<reference evidence="2 3" key="1">
    <citation type="submission" date="2017-07" db="EMBL/GenBank/DDBJ databases">
        <title>Draft whole genome sequences of clinical Proprionibacteriaceae strains.</title>
        <authorList>
            <person name="Bernier A.-M."/>
            <person name="Bernard K."/>
            <person name="Domingo M.-C."/>
        </authorList>
    </citation>
    <scope>NUCLEOTIDE SEQUENCE [LARGE SCALE GENOMIC DNA]</scope>
    <source>
        <strain evidence="2 3">NML 150081</strain>
    </source>
</reference>
<dbReference type="Pfam" id="PF01882">
    <property type="entry name" value="DUF58"/>
    <property type="match status" value="1"/>
</dbReference>
<name>A0A255EN11_9ACTN</name>
<dbReference type="RefSeq" id="WP_094452623.1">
    <property type="nucleotide sequence ID" value="NZ_NMVJ01000001.1"/>
</dbReference>
<dbReference type="Proteomes" id="UP000216300">
    <property type="component" value="Unassembled WGS sequence"/>
</dbReference>
<dbReference type="AlphaFoldDB" id="A0A255EN11"/>
<keyword evidence="3" id="KW-1185">Reference proteome</keyword>
<accession>A0A255EN11</accession>
<feature type="domain" description="DUF58" evidence="1">
    <location>
        <begin position="40"/>
        <end position="253"/>
    </location>
</feature>
<dbReference type="OrthoDB" id="9776116at2"/>
<dbReference type="PANTHER" id="PTHR33608:SF6">
    <property type="entry name" value="BLL2464 PROTEIN"/>
    <property type="match status" value="1"/>
</dbReference>
<sequence>MALLTKVKTKLALHAHRKVRGLLEGQYASVHTGRSMDFFDLREYVRGDDIKDLDWKASARHGELLVKRFVADRKHTVMVVVATGAPMAAMADPTTSKRDLAILVTGIVGYLATRHGDRVGLLIADQAGDGAARPASTEIALERMLVQIQDRCQTDSAAYDLDACLTQAVKSLRRSSIMLIVADDQPLTEQQLLQLRRLRAQHEVLFVTIGDVDPTDPRLAGKELVEVGSRRRLLPGLGGDQRLREEIAEQTEERHRTRRRELDRLGIASAHLQSEDEVIGATFTLLERHRRGTA</sequence>
<evidence type="ECO:0000313" key="2">
    <source>
        <dbReference type="EMBL" id="OYN92600.1"/>
    </source>
</evidence>
<protein>
    <submittedName>
        <fullName evidence="2">DUF58 domain-containing protein</fullName>
    </submittedName>
</protein>
<gene>
    <name evidence="2" type="ORF">CGZ91_03745</name>
</gene>
<dbReference type="EMBL" id="NMVJ01000001">
    <property type="protein sequence ID" value="OYN92600.1"/>
    <property type="molecule type" value="Genomic_DNA"/>
</dbReference>
<dbReference type="PANTHER" id="PTHR33608">
    <property type="entry name" value="BLL2464 PROTEIN"/>
    <property type="match status" value="1"/>
</dbReference>
<evidence type="ECO:0000259" key="1">
    <source>
        <dbReference type="Pfam" id="PF01882"/>
    </source>
</evidence>